<dbReference type="InterPro" id="IPR012486">
    <property type="entry name" value="Far11/STRP_N"/>
</dbReference>
<dbReference type="EMBL" id="BIMX01000017">
    <property type="protein sequence ID" value="GCF00318.1"/>
    <property type="molecule type" value="Genomic_DNA"/>
</dbReference>
<feature type="compositionally biased region" description="Low complexity" evidence="1">
    <location>
        <begin position="34"/>
        <end position="48"/>
    </location>
</feature>
<dbReference type="SMART" id="SM01293">
    <property type="entry name" value="DUF3402"/>
    <property type="match status" value="1"/>
</dbReference>
<dbReference type="GO" id="GO:0005829">
    <property type="term" value="C:cytosol"/>
    <property type="evidence" value="ECO:0007669"/>
    <property type="project" value="TreeGrafter"/>
</dbReference>
<evidence type="ECO:0000259" key="2">
    <source>
        <dbReference type="SMART" id="SM01292"/>
    </source>
</evidence>
<feature type="compositionally biased region" description="Acidic residues" evidence="1">
    <location>
        <begin position="160"/>
        <end position="183"/>
    </location>
</feature>
<feature type="domain" description="Far11/STRP C-terminal" evidence="3">
    <location>
        <begin position="597"/>
        <end position="961"/>
    </location>
</feature>
<evidence type="ECO:0000313" key="5">
    <source>
        <dbReference type="Proteomes" id="UP000301737"/>
    </source>
</evidence>
<evidence type="ECO:0000259" key="3">
    <source>
        <dbReference type="SMART" id="SM01293"/>
    </source>
</evidence>
<feature type="region of interest" description="Disordered" evidence="1">
    <location>
        <begin position="1"/>
        <end position="56"/>
    </location>
</feature>
<dbReference type="AlphaFoldDB" id="A0A4C2E7S4"/>
<evidence type="ECO:0000256" key="1">
    <source>
        <dbReference type="SAM" id="MobiDB-lite"/>
    </source>
</evidence>
<dbReference type="Pfam" id="PF11882">
    <property type="entry name" value="DUF3402"/>
    <property type="match status" value="2"/>
</dbReference>
<keyword evidence="5" id="KW-1185">Reference proteome</keyword>
<sequence>MCSNDRPDLPLRSVSLDNLRPKSSLRKKLKFMDGTSTRTSSSASGSPNRGRESGNELLLDLNNVLRTKLKMDDPIMNSSGNSNNTSNDNGNGYDYHIALDNKKELFKKKLGLEGEVITKAYENGDIKSNECQKNDKEVSDDDEGSKVSNKAPKQHRPPDEQDSDEMGDDEDEEDEFANVDEIDGPISGKQNDDKLENEDLDIDYNMPIDEEYKRSLDERAAEFDRVSRFQPTSQPRIEWSLRDFYSLQDDLAEWFCSSDFSQLDQAKSQFDNKVPEPQRFLRDDNYALTIIAQLCQDTRENVLALTYISMGTFGLVTSLDEQIQHIRRNTSLLCSQLSSIIDAFKIISISCKDEVTNLKRETTLLFYSCTILFFITNVCIEQKDNNFPAVRDTINIFHDARLLPFLTRYIEHWRWNSRLSMRIRNVINLLFKLLVLQFGDKAIWKRSKAFLYDFHNLSRPHHSEKGKILTISPLHYQAFREDITARFPGHIVPSAGLPPEVDNSNSLSQFLEIPRSKAKNPVNLTLAAPQQHIATPAPSPPGSPNLLQMDTVKHRKSFQTNMAYPCLFPSDDEEGEDELTKKISLDGYGKIPEVIVPYGIQEATKILSDNVHIKLSAQQLWHERDLFTSTERGWKIDQSEDKYNYPSMENSSQDESIDIMKRVDSFYNECFSSLNSLVFVLLQTVESNLSNIDYRNSDIPADTNIDPLIPRLEITRAKELTMKSSFGILYVLLRWFKLNHILKQEHLCVLLHDSRYIQICCSLLGKYSENYSDKAFNRMLSSPGSIWRACSNYNPTYQQSLLNQQDTEKPPKYNVITMSSLAYMLKILRRIVGDKTERLKQLPLNIGLLFKRYYRIFNMDIYHPILRIIKELTPFKNKRWKSEHMELISGVFLYEKLELIDNWVTGKDISSELGDACGQEIAMRALLQFYNFLHYKKSMEDLGYGERSTTNLSLLNKESEYLGM</sequence>
<dbReference type="InterPro" id="IPR040185">
    <property type="entry name" value="Far11/STRP"/>
</dbReference>
<dbReference type="PANTHER" id="PTHR13239">
    <property type="entry name" value="PROTEIN REQUIRED FOR HYPHAL ANASTOMOSIS HAM-2"/>
    <property type="match status" value="1"/>
</dbReference>
<gene>
    <name evidence="4" type="primary">FAR11</name>
    <name evidence="4" type="ORF">ZYGM_001793</name>
</gene>
<comment type="caution">
    <text evidence="4">The sequence shown here is derived from an EMBL/GenBank/DDBJ whole genome shotgun (WGS) entry which is preliminary data.</text>
</comment>
<proteinExistence type="predicted"/>
<dbReference type="OrthoDB" id="18234at2759"/>
<feature type="region of interest" description="Disordered" evidence="1">
    <location>
        <begin position="128"/>
        <end position="200"/>
    </location>
</feature>
<evidence type="ECO:0000313" key="4">
    <source>
        <dbReference type="EMBL" id="GCF00318.1"/>
    </source>
</evidence>
<name>A0A4C2E7S4_9SACH</name>
<reference evidence="4 5" key="1">
    <citation type="submission" date="2019-01" db="EMBL/GenBank/DDBJ databases">
        <title>Draft Genome Sequencing of Zygosaccharomyces mellis Ca-7.</title>
        <authorList>
            <person name="Shiwa Y."/>
            <person name="Kanesaki Y."/>
            <person name="Ishige T."/>
            <person name="Mura K."/>
            <person name="Hori T."/>
            <person name="Tamura T."/>
        </authorList>
    </citation>
    <scope>NUCLEOTIDE SEQUENCE [LARGE SCALE GENOMIC DNA]</scope>
    <source>
        <strain evidence="4 5">Ca-7</strain>
    </source>
</reference>
<protein>
    <submittedName>
        <fullName evidence="4">Factor arrest protein 11</fullName>
    </submittedName>
</protein>
<dbReference type="GO" id="GO:0007010">
    <property type="term" value="P:cytoskeleton organization"/>
    <property type="evidence" value="ECO:0007669"/>
    <property type="project" value="TreeGrafter"/>
</dbReference>
<dbReference type="PANTHER" id="PTHR13239:SF4">
    <property type="entry name" value="AT25231P"/>
    <property type="match status" value="1"/>
</dbReference>
<feature type="compositionally biased region" description="Basic and acidic residues" evidence="1">
    <location>
        <begin position="128"/>
        <end position="137"/>
    </location>
</feature>
<organism evidence="4 5">
    <name type="scientific">Zygosaccharomyces mellis</name>
    <dbReference type="NCBI Taxonomy" id="42258"/>
    <lineage>
        <taxon>Eukaryota</taxon>
        <taxon>Fungi</taxon>
        <taxon>Dikarya</taxon>
        <taxon>Ascomycota</taxon>
        <taxon>Saccharomycotina</taxon>
        <taxon>Saccharomycetes</taxon>
        <taxon>Saccharomycetales</taxon>
        <taxon>Saccharomycetaceae</taxon>
        <taxon>Zygosaccharomyces</taxon>
    </lineage>
</organism>
<dbReference type="Pfam" id="PF07923">
    <property type="entry name" value="N1221"/>
    <property type="match status" value="1"/>
</dbReference>
<dbReference type="SMART" id="SM01292">
    <property type="entry name" value="N1221"/>
    <property type="match status" value="1"/>
</dbReference>
<accession>A0A4C2E7S4</accession>
<feature type="domain" description="Far11/STRP N-terminal" evidence="2">
    <location>
        <begin position="234"/>
        <end position="503"/>
    </location>
</feature>
<dbReference type="InterPro" id="IPR021819">
    <property type="entry name" value="Far11/STRP_C"/>
</dbReference>
<dbReference type="Proteomes" id="UP000301737">
    <property type="component" value="Unassembled WGS sequence"/>
</dbReference>